<name>A0ACB6QTU2_9PLEO</name>
<proteinExistence type="predicted"/>
<accession>A0ACB6QTU2</accession>
<evidence type="ECO:0000313" key="2">
    <source>
        <dbReference type="Proteomes" id="UP000799755"/>
    </source>
</evidence>
<sequence length="439" mass="49558">MAFGKFLGLGRAHLGAREGMLETVSLTFPPNSLDRNESKYPLLPSPSFLIVSSRIEYRYLTFLREGLRVQLLRQGSSFLEDRLKLAIILLPHLAHLIIDFCFSNFTYTYIINLLIYSTQISPHHAACTSTPKLAALVSSQTHKLDNIPKSGGSTHRFPKMTTEKLEPSNDLPYSWTSIPPLLNFRTIPQIRDLILSPAFLDSWVYFRNESGLGPNANTKAKPRPMSKEFIDKLAEQTYQAMDSMAFCQFDRPSNVRTIDGGARPWTWMTYLQCCVYQICRNLACPGQPFSSAFERKCLAVQSGRSLALNRIRGIVMILCNLIYRYTTLPPSNVIRKIEELHPVADQARSPIPEIRRKHVLARMGVEELRKAVLGQQWKGKGMSEKEWLVSKLVERNAKGTINDPVVIDGDSSEVVMKSAGKRGREDEVGRDGVKKARLA</sequence>
<dbReference type="EMBL" id="MU003508">
    <property type="protein sequence ID" value="KAF2470433.1"/>
    <property type="molecule type" value="Genomic_DNA"/>
</dbReference>
<dbReference type="Proteomes" id="UP000799755">
    <property type="component" value="Unassembled WGS sequence"/>
</dbReference>
<keyword evidence="2" id="KW-1185">Reference proteome</keyword>
<evidence type="ECO:0000313" key="1">
    <source>
        <dbReference type="EMBL" id="KAF2470433.1"/>
    </source>
</evidence>
<organism evidence="1 2">
    <name type="scientific">Lindgomyces ingoldianus</name>
    <dbReference type="NCBI Taxonomy" id="673940"/>
    <lineage>
        <taxon>Eukaryota</taxon>
        <taxon>Fungi</taxon>
        <taxon>Dikarya</taxon>
        <taxon>Ascomycota</taxon>
        <taxon>Pezizomycotina</taxon>
        <taxon>Dothideomycetes</taxon>
        <taxon>Pleosporomycetidae</taxon>
        <taxon>Pleosporales</taxon>
        <taxon>Lindgomycetaceae</taxon>
        <taxon>Lindgomyces</taxon>
    </lineage>
</organism>
<comment type="caution">
    <text evidence="1">The sequence shown here is derived from an EMBL/GenBank/DDBJ whole genome shotgun (WGS) entry which is preliminary data.</text>
</comment>
<gene>
    <name evidence="1" type="ORF">BDR25DRAFT_355537</name>
</gene>
<reference evidence="1" key="1">
    <citation type="journal article" date="2020" name="Stud. Mycol.">
        <title>101 Dothideomycetes genomes: a test case for predicting lifestyles and emergence of pathogens.</title>
        <authorList>
            <person name="Haridas S."/>
            <person name="Albert R."/>
            <person name="Binder M."/>
            <person name="Bloem J."/>
            <person name="Labutti K."/>
            <person name="Salamov A."/>
            <person name="Andreopoulos B."/>
            <person name="Baker S."/>
            <person name="Barry K."/>
            <person name="Bills G."/>
            <person name="Bluhm B."/>
            <person name="Cannon C."/>
            <person name="Castanera R."/>
            <person name="Culley D."/>
            <person name="Daum C."/>
            <person name="Ezra D."/>
            <person name="Gonzalez J."/>
            <person name="Henrissat B."/>
            <person name="Kuo A."/>
            <person name="Liang C."/>
            <person name="Lipzen A."/>
            <person name="Lutzoni F."/>
            <person name="Magnuson J."/>
            <person name="Mondo S."/>
            <person name="Nolan M."/>
            <person name="Ohm R."/>
            <person name="Pangilinan J."/>
            <person name="Park H.-J."/>
            <person name="Ramirez L."/>
            <person name="Alfaro M."/>
            <person name="Sun H."/>
            <person name="Tritt A."/>
            <person name="Yoshinaga Y."/>
            <person name="Zwiers L.-H."/>
            <person name="Turgeon B."/>
            <person name="Goodwin S."/>
            <person name="Spatafora J."/>
            <person name="Crous P."/>
            <person name="Grigoriev I."/>
        </authorList>
    </citation>
    <scope>NUCLEOTIDE SEQUENCE</scope>
    <source>
        <strain evidence="1">ATCC 200398</strain>
    </source>
</reference>
<protein>
    <submittedName>
        <fullName evidence="1">Uncharacterized protein</fullName>
    </submittedName>
</protein>